<dbReference type="PANTHER" id="PTHR48079">
    <property type="entry name" value="PROTEIN YEEZ"/>
    <property type="match status" value="1"/>
</dbReference>
<dbReference type="CDD" id="cd05262">
    <property type="entry name" value="SDR_a7"/>
    <property type="match status" value="1"/>
</dbReference>
<reference evidence="2 3" key="1">
    <citation type="submission" date="2019-03" db="EMBL/GenBank/DDBJ databases">
        <title>Genomic Encyclopedia of Type Strains, Phase IV (KMG-IV): sequencing the most valuable type-strain genomes for metagenomic binning, comparative biology and taxonomic classification.</title>
        <authorList>
            <person name="Goeker M."/>
        </authorList>
    </citation>
    <scope>NUCLEOTIDE SEQUENCE [LARGE SCALE GENOMIC DNA]</scope>
    <source>
        <strain evidence="2 3">DSM 100059</strain>
    </source>
</reference>
<dbReference type="GO" id="GO:0005737">
    <property type="term" value="C:cytoplasm"/>
    <property type="evidence" value="ECO:0007669"/>
    <property type="project" value="TreeGrafter"/>
</dbReference>
<dbReference type="Gene3D" id="3.40.50.720">
    <property type="entry name" value="NAD(P)-binding Rossmann-like Domain"/>
    <property type="match status" value="1"/>
</dbReference>
<dbReference type="InterPro" id="IPR001509">
    <property type="entry name" value="Epimerase_deHydtase"/>
</dbReference>
<gene>
    <name evidence="2" type="ORF">EDB95_5299</name>
</gene>
<comment type="caution">
    <text evidence="2">The sequence shown here is derived from an EMBL/GenBank/DDBJ whole genome shotgun (WGS) entry which is preliminary data.</text>
</comment>
<name>A0A4R8DI83_9BACT</name>
<dbReference type="RefSeq" id="WP_133999702.1">
    <property type="nucleotide sequence ID" value="NZ_SODV01000002.1"/>
</dbReference>
<evidence type="ECO:0000313" key="2">
    <source>
        <dbReference type="EMBL" id="TDW97449.1"/>
    </source>
</evidence>
<dbReference type="EMBL" id="SODV01000002">
    <property type="protein sequence ID" value="TDW97449.1"/>
    <property type="molecule type" value="Genomic_DNA"/>
</dbReference>
<dbReference type="Proteomes" id="UP000294498">
    <property type="component" value="Unassembled WGS sequence"/>
</dbReference>
<sequence>MRVFVTGASGFIGSAVVKNLLAAGHQVLGMARSDASAQTLTDMGIQVHRGDVHDLESLRKGAALADGVIHLAFVHDFTTYVENCETDRKAIEAMGAVLAGTGHPLLVTSGTGAPVTPGQLRGENEPPAPSKVQPRMATEEAAFAVSRLGVPVSVVRLPPSVHARDRHGLVSQLFNLARQKGFSAYIGDGLNRWPAVHRLDAARVFHLALEKGSPLFRYHAVGEEGITLKDIAEAVGRRLNVPVTSLSPEEAVSHFTWMSSFVGANIPASSALTQEHLGWHPENQASLLEDIAQAILPPSVA</sequence>
<protein>
    <submittedName>
        <fullName evidence="2">Nucleoside-diphosphate-sugar epimerase</fullName>
    </submittedName>
</protein>
<dbReference type="Pfam" id="PF01370">
    <property type="entry name" value="Epimerase"/>
    <property type="match status" value="1"/>
</dbReference>
<evidence type="ECO:0000259" key="1">
    <source>
        <dbReference type="Pfam" id="PF01370"/>
    </source>
</evidence>
<keyword evidence="3" id="KW-1185">Reference proteome</keyword>
<evidence type="ECO:0000313" key="3">
    <source>
        <dbReference type="Proteomes" id="UP000294498"/>
    </source>
</evidence>
<dbReference type="InterPro" id="IPR051783">
    <property type="entry name" value="NAD(P)-dependent_oxidoreduct"/>
</dbReference>
<dbReference type="InterPro" id="IPR036291">
    <property type="entry name" value="NAD(P)-bd_dom_sf"/>
</dbReference>
<feature type="domain" description="NAD-dependent epimerase/dehydratase" evidence="1">
    <location>
        <begin position="3"/>
        <end position="211"/>
    </location>
</feature>
<accession>A0A4R8DI83</accession>
<dbReference type="OrthoDB" id="9807212at2"/>
<dbReference type="SUPFAM" id="SSF51735">
    <property type="entry name" value="NAD(P)-binding Rossmann-fold domains"/>
    <property type="match status" value="1"/>
</dbReference>
<organism evidence="2 3">
    <name type="scientific">Dinghuibacter silviterrae</name>
    <dbReference type="NCBI Taxonomy" id="1539049"/>
    <lineage>
        <taxon>Bacteria</taxon>
        <taxon>Pseudomonadati</taxon>
        <taxon>Bacteroidota</taxon>
        <taxon>Chitinophagia</taxon>
        <taxon>Chitinophagales</taxon>
        <taxon>Chitinophagaceae</taxon>
        <taxon>Dinghuibacter</taxon>
    </lineage>
</organism>
<dbReference type="GO" id="GO:0004029">
    <property type="term" value="F:aldehyde dehydrogenase (NAD+) activity"/>
    <property type="evidence" value="ECO:0007669"/>
    <property type="project" value="TreeGrafter"/>
</dbReference>
<proteinExistence type="predicted"/>
<dbReference type="AlphaFoldDB" id="A0A4R8DI83"/>
<dbReference type="PANTHER" id="PTHR48079:SF6">
    <property type="entry name" value="NAD(P)-BINDING DOMAIN-CONTAINING PROTEIN-RELATED"/>
    <property type="match status" value="1"/>
</dbReference>